<feature type="region of interest" description="Disordered" evidence="1">
    <location>
        <begin position="1"/>
        <end position="20"/>
    </location>
</feature>
<accession>A0A834T6H9</accession>
<dbReference type="AlphaFoldDB" id="A0A834T6H9"/>
<gene>
    <name evidence="2" type="ORF">G2W53_029070</name>
</gene>
<evidence type="ECO:0000313" key="3">
    <source>
        <dbReference type="Proteomes" id="UP000634136"/>
    </source>
</evidence>
<organism evidence="2 3">
    <name type="scientific">Senna tora</name>
    <dbReference type="NCBI Taxonomy" id="362788"/>
    <lineage>
        <taxon>Eukaryota</taxon>
        <taxon>Viridiplantae</taxon>
        <taxon>Streptophyta</taxon>
        <taxon>Embryophyta</taxon>
        <taxon>Tracheophyta</taxon>
        <taxon>Spermatophyta</taxon>
        <taxon>Magnoliopsida</taxon>
        <taxon>eudicotyledons</taxon>
        <taxon>Gunneridae</taxon>
        <taxon>Pentapetalae</taxon>
        <taxon>rosids</taxon>
        <taxon>fabids</taxon>
        <taxon>Fabales</taxon>
        <taxon>Fabaceae</taxon>
        <taxon>Caesalpinioideae</taxon>
        <taxon>Cassia clade</taxon>
        <taxon>Senna</taxon>
    </lineage>
</organism>
<sequence length="161" mass="18584">MHARERSRERACFTPGSERDENAGAVREIDNAGTVKLRGLPMELMKKWGFGIKVGNGPHYSMYPPVNSQDQDGMFEQQNRHVACCLPLPLVHQRAIMSSKGKRTRQYIFINSASQGLQRLRDYPLPFWLALFVEVTQENCQDVEKRVGKRFNKRCIRKCKT</sequence>
<evidence type="ECO:0000313" key="2">
    <source>
        <dbReference type="EMBL" id="KAF7815101.1"/>
    </source>
</evidence>
<name>A0A834T6H9_9FABA</name>
<comment type="caution">
    <text evidence="2">The sequence shown here is derived from an EMBL/GenBank/DDBJ whole genome shotgun (WGS) entry which is preliminary data.</text>
</comment>
<dbReference type="Proteomes" id="UP000634136">
    <property type="component" value="Unassembled WGS sequence"/>
</dbReference>
<reference evidence="2" key="1">
    <citation type="submission" date="2020-09" db="EMBL/GenBank/DDBJ databases">
        <title>Genome-Enabled Discovery of Anthraquinone Biosynthesis in Senna tora.</title>
        <authorList>
            <person name="Kang S.-H."/>
            <person name="Pandey R.P."/>
            <person name="Lee C.-M."/>
            <person name="Sim J.-S."/>
            <person name="Jeong J.-T."/>
            <person name="Choi B.-S."/>
            <person name="Jung M."/>
            <person name="Ginzburg D."/>
            <person name="Zhao K."/>
            <person name="Won S.Y."/>
            <person name="Oh T.-J."/>
            <person name="Yu Y."/>
            <person name="Kim N.-H."/>
            <person name="Lee O.R."/>
            <person name="Lee T.-H."/>
            <person name="Bashyal P."/>
            <person name="Kim T.-S."/>
            <person name="Lee W.-H."/>
            <person name="Kawkins C."/>
            <person name="Kim C.-K."/>
            <person name="Kim J.S."/>
            <person name="Ahn B.O."/>
            <person name="Rhee S.Y."/>
            <person name="Sohng J.K."/>
        </authorList>
    </citation>
    <scope>NUCLEOTIDE SEQUENCE</scope>
    <source>
        <tissue evidence="2">Leaf</tissue>
    </source>
</reference>
<keyword evidence="3" id="KW-1185">Reference proteome</keyword>
<evidence type="ECO:0000256" key="1">
    <source>
        <dbReference type="SAM" id="MobiDB-lite"/>
    </source>
</evidence>
<dbReference type="EMBL" id="JAAIUW010000009">
    <property type="protein sequence ID" value="KAF7815101.1"/>
    <property type="molecule type" value="Genomic_DNA"/>
</dbReference>
<proteinExistence type="predicted"/>
<protein>
    <submittedName>
        <fullName evidence="2">Uncharacterized protein</fullName>
    </submittedName>
</protein>